<reference evidence="1 2" key="1">
    <citation type="journal article" date="2018" name="Elife">
        <title>Functional genomics of lipid metabolism in the oleaginous yeast Rhodosporidium toruloides.</title>
        <authorList>
            <person name="Coradetti S.T."/>
            <person name="Pinel D."/>
            <person name="Geiselman G."/>
            <person name="Ito M."/>
            <person name="Mondo S."/>
            <person name="Reilly M.C."/>
            <person name="Cheng Y.F."/>
            <person name="Bauer S."/>
            <person name="Grigoriev I."/>
            <person name="Gladden J.M."/>
            <person name="Simmons B.A."/>
            <person name="Brem R."/>
            <person name="Arkin A.P."/>
            <person name="Skerker J.M."/>
        </authorList>
    </citation>
    <scope>NUCLEOTIDE SEQUENCE [LARGE SCALE GENOMIC DNA]</scope>
    <source>
        <strain evidence="1 2">NBRC 0880</strain>
    </source>
</reference>
<accession>A0A2T0A8Z3</accession>
<dbReference type="AlphaFoldDB" id="A0A2T0A8Z3"/>
<comment type="caution">
    <text evidence="1">The sequence shown here is derived from an EMBL/GenBank/DDBJ whole genome shotgun (WGS) entry which is preliminary data.</text>
</comment>
<organism evidence="1 2">
    <name type="scientific">Rhodotorula toruloides</name>
    <name type="common">Yeast</name>
    <name type="synonym">Rhodosporidium toruloides</name>
    <dbReference type="NCBI Taxonomy" id="5286"/>
    <lineage>
        <taxon>Eukaryota</taxon>
        <taxon>Fungi</taxon>
        <taxon>Dikarya</taxon>
        <taxon>Basidiomycota</taxon>
        <taxon>Pucciniomycotina</taxon>
        <taxon>Microbotryomycetes</taxon>
        <taxon>Sporidiobolales</taxon>
        <taxon>Sporidiobolaceae</taxon>
        <taxon>Rhodotorula</taxon>
    </lineage>
</organism>
<dbReference type="Proteomes" id="UP000239560">
    <property type="component" value="Unassembled WGS sequence"/>
</dbReference>
<evidence type="ECO:0000313" key="1">
    <source>
        <dbReference type="EMBL" id="PRQ74439.1"/>
    </source>
</evidence>
<evidence type="ECO:0000313" key="2">
    <source>
        <dbReference type="Proteomes" id="UP000239560"/>
    </source>
</evidence>
<proteinExistence type="predicted"/>
<name>A0A2T0A8Z3_RHOTO</name>
<gene>
    <name evidence="1" type="ORF">AAT19DRAFT_14792</name>
</gene>
<protein>
    <submittedName>
        <fullName evidence="1">Uncharacterized protein</fullName>
    </submittedName>
</protein>
<sequence>MEEEDGLIVRRLAKIRIDRLYDRYGYQYLDLIEVKASEDGAFRWRRVHHTAHPPPLSQLSPTILQH</sequence>
<dbReference type="EMBL" id="LCTV02000006">
    <property type="protein sequence ID" value="PRQ74439.1"/>
    <property type="molecule type" value="Genomic_DNA"/>
</dbReference>